<dbReference type="OrthoDB" id="6778366at2759"/>
<reference evidence="1 2" key="1">
    <citation type="journal article" date="2019" name="BMC Genomics">
        <title>New insights from Opisthorchis felineus genome: update on genomics of the epidemiologically important liver flukes.</title>
        <authorList>
            <person name="Ershov N.I."/>
            <person name="Mordvinov V.A."/>
            <person name="Prokhortchouk E.B."/>
            <person name="Pakharukova M.Y."/>
            <person name="Gunbin K.V."/>
            <person name="Ustyantsev K."/>
            <person name="Genaev M.A."/>
            <person name="Blinov A.G."/>
            <person name="Mazur A."/>
            <person name="Boulygina E."/>
            <person name="Tsygankova S."/>
            <person name="Khrameeva E."/>
            <person name="Chekanov N."/>
            <person name="Fan G."/>
            <person name="Xiao A."/>
            <person name="Zhang H."/>
            <person name="Xu X."/>
            <person name="Yang H."/>
            <person name="Solovyev V."/>
            <person name="Lee S.M."/>
            <person name="Liu X."/>
            <person name="Afonnikov D.A."/>
            <person name="Skryabin K.G."/>
        </authorList>
    </citation>
    <scope>NUCLEOTIDE SEQUENCE [LARGE SCALE GENOMIC DNA]</scope>
    <source>
        <strain evidence="1">AK-0245</strain>
        <tissue evidence="1">Whole organism</tissue>
    </source>
</reference>
<evidence type="ECO:0000313" key="2">
    <source>
        <dbReference type="Proteomes" id="UP000308267"/>
    </source>
</evidence>
<dbReference type="Proteomes" id="UP000308267">
    <property type="component" value="Unassembled WGS sequence"/>
</dbReference>
<evidence type="ECO:0008006" key="3">
    <source>
        <dbReference type="Google" id="ProtNLM"/>
    </source>
</evidence>
<keyword evidence="2" id="KW-1185">Reference proteome</keyword>
<accession>A0A4S2LZM9</accession>
<evidence type="ECO:0000313" key="1">
    <source>
        <dbReference type="EMBL" id="TGZ69383.1"/>
    </source>
</evidence>
<dbReference type="AlphaFoldDB" id="A0A4S2LZM9"/>
<protein>
    <recommendedName>
        <fullName evidence="3">Reverse transcriptase domain-containing protein</fullName>
    </recommendedName>
</protein>
<sequence>MDGALNYFEHYPYASSIANYVTLVPRAICTKVDTDLLLGFVFIGLSKAFDTVSHRRRLLRLSTYRLAREIDGCLRDFLGGRIMRAKVNDEYYGGILVPMGFAGDGFRVRDDLPQHSLLDSVMWGWHESVGDDDLRKGDGSNSVRTQPSACLVTPLDAPVNLKSGQC</sequence>
<name>A0A4S2LZM9_OPIFE</name>
<gene>
    <name evidence="1" type="ORF">CRM22_003777</name>
</gene>
<proteinExistence type="predicted"/>
<comment type="caution">
    <text evidence="1">The sequence shown here is derived from an EMBL/GenBank/DDBJ whole genome shotgun (WGS) entry which is preliminary data.</text>
</comment>
<organism evidence="1 2">
    <name type="scientific">Opisthorchis felineus</name>
    <dbReference type="NCBI Taxonomy" id="147828"/>
    <lineage>
        <taxon>Eukaryota</taxon>
        <taxon>Metazoa</taxon>
        <taxon>Spiralia</taxon>
        <taxon>Lophotrochozoa</taxon>
        <taxon>Platyhelminthes</taxon>
        <taxon>Trematoda</taxon>
        <taxon>Digenea</taxon>
        <taxon>Opisthorchiida</taxon>
        <taxon>Opisthorchiata</taxon>
        <taxon>Opisthorchiidae</taxon>
        <taxon>Opisthorchis</taxon>
    </lineage>
</organism>
<dbReference type="EMBL" id="SJOL01006076">
    <property type="protein sequence ID" value="TGZ69383.1"/>
    <property type="molecule type" value="Genomic_DNA"/>
</dbReference>